<protein>
    <submittedName>
        <fullName evidence="3">Uncharacterized protein</fullName>
    </submittedName>
</protein>
<organism evidence="3 4">
    <name type="scientific">Chaetoceros tenuissimus</name>
    <dbReference type="NCBI Taxonomy" id="426638"/>
    <lineage>
        <taxon>Eukaryota</taxon>
        <taxon>Sar</taxon>
        <taxon>Stramenopiles</taxon>
        <taxon>Ochrophyta</taxon>
        <taxon>Bacillariophyta</taxon>
        <taxon>Coscinodiscophyceae</taxon>
        <taxon>Chaetocerotophycidae</taxon>
        <taxon>Chaetocerotales</taxon>
        <taxon>Chaetocerotaceae</taxon>
        <taxon>Chaetoceros</taxon>
    </lineage>
</organism>
<proteinExistence type="predicted"/>
<dbReference type="Proteomes" id="UP001054902">
    <property type="component" value="Unassembled WGS sequence"/>
</dbReference>
<dbReference type="AlphaFoldDB" id="A0AAD3CD37"/>
<evidence type="ECO:0000256" key="1">
    <source>
        <dbReference type="SAM" id="MobiDB-lite"/>
    </source>
</evidence>
<dbReference type="EMBL" id="BLLK01000019">
    <property type="protein sequence ID" value="GFH43857.1"/>
    <property type="molecule type" value="Genomic_DNA"/>
</dbReference>
<comment type="caution">
    <text evidence="3">The sequence shown here is derived from an EMBL/GenBank/DDBJ whole genome shotgun (WGS) entry which is preliminary data.</text>
</comment>
<gene>
    <name evidence="3" type="ORF">CTEN210_00330</name>
</gene>
<feature type="signal peptide" evidence="2">
    <location>
        <begin position="1"/>
        <end position="20"/>
    </location>
</feature>
<name>A0AAD3CD37_9STRA</name>
<keyword evidence="2" id="KW-0732">Signal</keyword>
<feature type="compositionally biased region" description="Polar residues" evidence="1">
    <location>
        <begin position="148"/>
        <end position="158"/>
    </location>
</feature>
<feature type="chain" id="PRO_5042147593" evidence="2">
    <location>
        <begin position="21"/>
        <end position="158"/>
    </location>
</feature>
<keyword evidence="4" id="KW-1185">Reference proteome</keyword>
<evidence type="ECO:0000256" key="2">
    <source>
        <dbReference type="SAM" id="SignalP"/>
    </source>
</evidence>
<reference evidence="3 4" key="1">
    <citation type="journal article" date="2021" name="Sci. Rep.">
        <title>The genome of the diatom Chaetoceros tenuissimus carries an ancient integrated fragment of an extant virus.</title>
        <authorList>
            <person name="Hongo Y."/>
            <person name="Kimura K."/>
            <person name="Takaki Y."/>
            <person name="Yoshida Y."/>
            <person name="Baba S."/>
            <person name="Kobayashi G."/>
            <person name="Nagasaki K."/>
            <person name="Hano T."/>
            <person name="Tomaru Y."/>
        </authorList>
    </citation>
    <scope>NUCLEOTIDE SEQUENCE [LARGE SCALE GENOMIC DNA]</scope>
    <source>
        <strain evidence="3 4">NIES-3715</strain>
    </source>
</reference>
<sequence length="158" mass="17563">MRNIKHTTLLIICLLASSLAFKPYNSLVIRGGDSDYDYDEYDSDVEAPTKLSSSAKKALEKAQTKKAKKSTKTVSKAMSSGIRIPYLFKVMLNPFTILTMIRGYFASLFNIDYLQEDVSQTLRSALQEKAKSTGGAKRQRKMKPGQAKTLSDLPQLSA</sequence>
<feature type="region of interest" description="Disordered" evidence="1">
    <location>
        <begin position="128"/>
        <end position="158"/>
    </location>
</feature>
<evidence type="ECO:0000313" key="4">
    <source>
        <dbReference type="Proteomes" id="UP001054902"/>
    </source>
</evidence>
<evidence type="ECO:0000313" key="3">
    <source>
        <dbReference type="EMBL" id="GFH43857.1"/>
    </source>
</evidence>
<accession>A0AAD3CD37</accession>